<feature type="transmembrane region" description="Helical" evidence="5">
    <location>
        <begin position="336"/>
        <end position="359"/>
    </location>
</feature>
<feature type="transmembrane region" description="Helical" evidence="5">
    <location>
        <begin position="118"/>
        <end position="139"/>
    </location>
</feature>
<evidence type="ECO:0000256" key="1">
    <source>
        <dbReference type="ARBA" id="ARBA00004651"/>
    </source>
</evidence>
<dbReference type="InterPro" id="IPR020846">
    <property type="entry name" value="MFS_dom"/>
</dbReference>
<dbReference type="InterPro" id="IPR005829">
    <property type="entry name" value="Sugar_transporter_CS"/>
</dbReference>
<dbReference type="InterPro" id="IPR036259">
    <property type="entry name" value="MFS_trans_sf"/>
</dbReference>
<feature type="transmembrane region" description="Helical" evidence="5">
    <location>
        <begin position="93"/>
        <end position="112"/>
    </location>
</feature>
<reference evidence="8" key="1">
    <citation type="journal article" date="2019" name="Int. J. Syst. Evol. Microbiol.">
        <title>The Global Catalogue of Microorganisms (GCM) 10K type strain sequencing project: providing services to taxonomists for standard genome sequencing and annotation.</title>
        <authorList>
            <consortium name="The Broad Institute Genomics Platform"/>
            <consortium name="The Broad Institute Genome Sequencing Center for Infectious Disease"/>
            <person name="Wu L."/>
            <person name="Ma J."/>
        </authorList>
    </citation>
    <scope>NUCLEOTIDE SEQUENCE [LARGE SCALE GENOMIC DNA]</scope>
    <source>
        <strain evidence="8">CGMCC 4.7643</strain>
    </source>
</reference>
<evidence type="ECO:0000313" key="7">
    <source>
        <dbReference type="EMBL" id="MFD2463806.1"/>
    </source>
</evidence>
<feature type="transmembrane region" description="Helical" evidence="5">
    <location>
        <begin position="179"/>
        <end position="198"/>
    </location>
</feature>
<dbReference type="PROSITE" id="PS00217">
    <property type="entry name" value="SUGAR_TRANSPORT_2"/>
    <property type="match status" value="1"/>
</dbReference>
<dbReference type="PANTHER" id="PTHR23508">
    <property type="entry name" value="CARBOXYLIC ACID TRANSPORTER PROTEIN HOMOLOG"/>
    <property type="match status" value="1"/>
</dbReference>
<feature type="transmembrane region" description="Helical" evidence="5">
    <location>
        <begin position="402"/>
        <end position="421"/>
    </location>
</feature>
<organism evidence="7 8">
    <name type="scientific">Amycolatopsis samaneae</name>
    <dbReference type="NCBI Taxonomy" id="664691"/>
    <lineage>
        <taxon>Bacteria</taxon>
        <taxon>Bacillati</taxon>
        <taxon>Actinomycetota</taxon>
        <taxon>Actinomycetes</taxon>
        <taxon>Pseudonocardiales</taxon>
        <taxon>Pseudonocardiaceae</taxon>
        <taxon>Amycolatopsis</taxon>
    </lineage>
</organism>
<name>A0ABW5GSL2_9PSEU</name>
<evidence type="ECO:0000256" key="4">
    <source>
        <dbReference type="ARBA" id="ARBA00023136"/>
    </source>
</evidence>
<proteinExistence type="predicted"/>
<feature type="transmembrane region" description="Helical" evidence="5">
    <location>
        <begin position="56"/>
        <end position="81"/>
    </location>
</feature>
<dbReference type="Proteomes" id="UP001597419">
    <property type="component" value="Unassembled WGS sequence"/>
</dbReference>
<feature type="transmembrane region" description="Helical" evidence="5">
    <location>
        <begin position="371"/>
        <end position="390"/>
    </location>
</feature>
<evidence type="ECO:0000256" key="3">
    <source>
        <dbReference type="ARBA" id="ARBA00022989"/>
    </source>
</evidence>
<feature type="transmembrane region" description="Helical" evidence="5">
    <location>
        <begin position="311"/>
        <end position="330"/>
    </location>
</feature>
<protein>
    <submittedName>
        <fullName evidence="7">MFS transporter</fullName>
    </submittedName>
</protein>
<evidence type="ECO:0000256" key="5">
    <source>
        <dbReference type="SAM" id="Phobius"/>
    </source>
</evidence>
<gene>
    <name evidence="7" type="ORF">ACFSYJ_34685</name>
</gene>
<evidence type="ECO:0000256" key="2">
    <source>
        <dbReference type="ARBA" id="ARBA00022692"/>
    </source>
</evidence>
<evidence type="ECO:0000313" key="8">
    <source>
        <dbReference type="Proteomes" id="UP001597419"/>
    </source>
</evidence>
<dbReference type="Gene3D" id="1.20.1250.20">
    <property type="entry name" value="MFS general substrate transporter like domains"/>
    <property type="match status" value="1"/>
</dbReference>
<comment type="subcellular location">
    <subcellularLocation>
        <location evidence="1">Cell membrane</location>
        <topology evidence="1">Multi-pass membrane protein</topology>
    </subcellularLocation>
</comment>
<keyword evidence="3 5" id="KW-1133">Transmembrane helix</keyword>
<accession>A0ABW5GSL2</accession>
<dbReference type="PANTHER" id="PTHR23508:SF10">
    <property type="entry name" value="CARBOXYLIC ACID TRANSPORTER PROTEIN HOMOLOG"/>
    <property type="match status" value="1"/>
</dbReference>
<dbReference type="RefSeq" id="WP_345386404.1">
    <property type="nucleotide sequence ID" value="NZ_BAABHG010000001.1"/>
</dbReference>
<feature type="transmembrane region" description="Helical" evidence="5">
    <location>
        <begin position="151"/>
        <end position="173"/>
    </location>
</feature>
<dbReference type="SUPFAM" id="SSF103473">
    <property type="entry name" value="MFS general substrate transporter"/>
    <property type="match status" value="1"/>
</dbReference>
<keyword evidence="8" id="KW-1185">Reference proteome</keyword>
<dbReference type="InterPro" id="IPR005828">
    <property type="entry name" value="MFS_sugar_transport-like"/>
</dbReference>
<keyword evidence="4 5" id="KW-0472">Membrane</keyword>
<keyword evidence="2 5" id="KW-0812">Transmembrane</keyword>
<feature type="transmembrane region" description="Helical" evidence="5">
    <location>
        <begin position="280"/>
        <end position="299"/>
    </location>
</feature>
<feature type="transmembrane region" description="Helical" evidence="5">
    <location>
        <begin position="27"/>
        <end position="50"/>
    </location>
</feature>
<feature type="transmembrane region" description="Helical" evidence="5">
    <location>
        <begin position="242"/>
        <end position="268"/>
    </location>
</feature>
<feature type="domain" description="Major facilitator superfamily (MFS) profile" evidence="6">
    <location>
        <begin position="25"/>
        <end position="425"/>
    </location>
</feature>
<dbReference type="EMBL" id="JBHUKU010000022">
    <property type="protein sequence ID" value="MFD2463806.1"/>
    <property type="molecule type" value="Genomic_DNA"/>
</dbReference>
<dbReference type="Pfam" id="PF00083">
    <property type="entry name" value="Sugar_tr"/>
    <property type="match status" value="1"/>
</dbReference>
<sequence>MTSPDAVGLTPVPEGEAVSREHWNWTVLAGMASYLDAGSIVALGAGLALFQSSLGLGAGAVGALAAIGPNALGCAVGALIGGRLGDRLGRKRIYKYDLLVYAAGILCVALSVNTPMLFAGTFVVGVAVGADVPASLALVGEFSPAGARGKLLGLTQVAWSVGPIVVLLLALALSSLGLLGIRIVFAHLLVVALVTWALRRNLAESARWRTAAELAAASTSDTPGAPARHRPRNLFSGANLKALVWTATIYLFWNLAAGTAGIFTPYIIKTLNAGTQAASVALSCSSFVVTALVVAAGFMRFADRGYRARRTMWAIGAVTEFLAFVLYLVFPFTVPVIVANLVLFAFGGALAGEAFYKVFSQELFPTMLRGTAQGITFGVARAVLGVWSFFVPVLAEAGIGPVAALLALFLLISGLVGFLFMPDTSGKSLERIETERALA</sequence>
<evidence type="ECO:0000259" key="6">
    <source>
        <dbReference type="PROSITE" id="PS50850"/>
    </source>
</evidence>
<dbReference type="PROSITE" id="PS50850">
    <property type="entry name" value="MFS"/>
    <property type="match status" value="1"/>
</dbReference>
<comment type="caution">
    <text evidence="7">The sequence shown here is derived from an EMBL/GenBank/DDBJ whole genome shotgun (WGS) entry which is preliminary data.</text>
</comment>